<evidence type="ECO:0000313" key="5">
    <source>
        <dbReference type="EMBL" id="GFP39421.1"/>
    </source>
</evidence>
<evidence type="ECO:0000313" key="9">
    <source>
        <dbReference type="Proteomes" id="UP000588083"/>
    </source>
</evidence>
<dbReference type="EMBL" id="BLSC01000022">
    <property type="protein sequence ID" value="GFP36789.1"/>
    <property type="molecule type" value="Genomic_DNA"/>
</dbReference>
<evidence type="ECO:0000313" key="6">
    <source>
        <dbReference type="Proteomes" id="UP000561271"/>
    </source>
</evidence>
<keyword evidence="9" id="KW-1185">Reference proteome</keyword>
<dbReference type="EMBL" id="BLSA01000100">
    <property type="protein sequence ID" value="GFP32565.1"/>
    <property type="molecule type" value="Genomic_DNA"/>
</dbReference>
<dbReference type="Proteomes" id="UP000568877">
    <property type="component" value="Unassembled WGS sequence"/>
</dbReference>
<evidence type="ECO:0000313" key="2">
    <source>
        <dbReference type="EMBL" id="GFP31341.1"/>
    </source>
</evidence>
<evidence type="ECO:0000313" key="4">
    <source>
        <dbReference type="EMBL" id="GFP36789.1"/>
    </source>
</evidence>
<accession>A0A6V8QAJ5</accession>
<keyword evidence="1" id="KW-0472">Membrane</keyword>
<proteinExistence type="predicted"/>
<protein>
    <submittedName>
        <fullName evidence="2">Uncharacterized protein</fullName>
    </submittedName>
</protein>
<organism evidence="2 9">
    <name type="scientific">Candidatus Hakubella thermalkaliphila</name>
    <dbReference type="NCBI Taxonomy" id="2754717"/>
    <lineage>
        <taxon>Bacteria</taxon>
        <taxon>Bacillati</taxon>
        <taxon>Actinomycetota</taxon>
        <taxon>Actinomycetota incertae sedis</taxon>
        <taxon>Candidatus Hakubellales</taxon>
        <taxon>Candidatus Hakubellaceae</taxon>
        <taxon>Candidatus Hakubella</taxon>
    </lineage>
</organism>
<dbReference type="EMBL" id="BLSD01000052">
    <property type="protein sequence ID" value="GFP39421.1"/>
    <property type="molecule type" value="Genomic_DNA"/>
</dbReference>
<keyword evidence="1" id="KW-0812">Transmembrane</keyword>
<reference evidence="6 7" key="1">
    <citation type="journal article" date="2020" name="Front. Microbiol.">
        <title>Single-cell genomics of novel Actinobacteria with the Wood-Ljungdahl pathway discovered in a serpentinizing system.</title>
        <authorList>
            <person name="Merino N."/>
            <person name="Kawai M."/>
            <person name="Boyd E.S."/>
            <person name="Colman D.R."/>
            <person name="McGlynn S.E."/>
            <person name="Nealson K.H."/>
            <person name="Kurokawa K."/>
            <person name="Hongoh Y."/>
        </authorList>
    </citation>
    <scope>NUCLEOTIDE SEQUENCE [LARGE SCALE GENOMIC DNA]</scope>
    <source>
        <strain evidence="2 9">S34</strain>
        <strain evidence="3 7">S42</strain>
        <strain evidence="4 6">S44</strain>
        <strain evidence="5 8">S47</strain>
    </source>
</reference>
<evidence type="ECO:0000313" key="3">
    <source>
        <dbReference type="EMBL" id="GFP32565.1"/>
    </source>
</evidence>
<dbReference type="EMBL" id="BLRZ01000270">
    <property type="protein sequence ID" value="GFP31341.1"/>
    <property type="molecule type" value="Genomic_DNA"/>
</dbReference>
<dbReference type="Proteomes" id="UP000588083">
    <property type="component" value="Unassembled WGS sequence"/>
</dbReference>
<comment type="caution">
    <text evidence="2">The sequence shown here is derived from an EMBL/GenBank/DDBJ whole genome shotgun (WGS) entry which is preliminary data.</text>
</comment>
<feature type="transmembrane region" description="Helical" evidence="1">
    <location>
        <begin position="7"/>
        <end position="27"/>
    </location>
</feature>
<sequence length="210" mass="24244">MPKARHLGYAFLLLVVVAVAGLVIWNLTGANPHYEIPTLALFDQPKKPPEEDQATKAAELMQTSIDSQHLEKIQAAVREMHKKLNSLTGWDSINFFADQSTTKWREVEQLSESYGRQIDQLLPLIADPNLKRDLIAFRDLLEVAAEEKLEVALRYAHRVIHDLDYWVFNTETFSGGTRDYWAATITLEKKETRYHKWLQDRERAAQRIGQ</sequence>
<dbReference type="Proteomes" id="UP000569018">
    <property type="component" value="Unassembled WGS sequence"/>
</dbReference>
<name>A0A6V8QAJ5_9ACTN</name>
<dbReference type="AlphaFoldDB" id="A0A6V8QAJ5"/>
<evidence type="ECO:0000313" key="8">
    <source>
        <dbReference type="Proteomes" id="UP000569018"/>
    </source>
</evidence>
<evidence type="ECO:0000256" key="1">
    <source>
        <dbReference type="SAM" id="Phobius"/>
    </source>
</evidence>
<gene>
    <name evidence="2" type="ORF">HKBW3S34_02261</name>
    <name evidence="3" type="ORF">HKBW3S42_00869</name>
    <name evidence="4" type="ORF">HKBW3S44_00470</name>
    <name evidence="5" type="ORF">HKBW3S47_01120</name>
</gene>
<dbReference type="Proteomes" id="UP000561271">
    <property type="component" value="Unassembled WGS sequence"/>
</dbReference>
<keyword evidence="1" id="KW-1133">Transmembrane helix</keyword>
<evidence type="ECO:0000313" key="7">
    <source>
        <dbReference type="Proteomes" id="UP000568877"/>
    </source>
</evidence>
<dbReference type="RefSeq" id="WP_176231097.1">
    <property type="nucleotide sequence ID" value="NZ_BLRZ01000270.1"/>
</dbReference>